<dbReference type="SMART" id="SM00028">
    <property type="entry name" value="TPR"/>
    <property type="match status" value="4"/>
</dbReference>
<sequence length="272" mass="30432">MKKSQIIVLTAGVALVAGLYTLPRVVVDNAEEGQSVENTAAAEAPVAEDMHNPNAKAVDYDQVAELRSKMEVEENKENFAIFADSIGSLYASSGKYDSAAYYYAQAADKVPAPARWEKAGNAYYEAYGFAMNQEKINTLAGKTQDYLNKVLEQHPERLDLKTKVAMTYVTSENPMQAIGMLREILEQDPQNGSALFNMGVLSMQSGQYKRAAERFEDLVSYHPEHIQGQFYLGVSYFESKQKNKAKKQFELVKSMTQDSMILNSVENYLDRI</sequence>
<dbReference type="SUPFAM" id="SSF48452">
    <property type="entry name" value="TPR-like"/>
    <property type="match status" value="1"/>
</dbReference>
<keyword evidence="5" id="KW-1185">Reference proteome</keyword>
<dbReference type="Gene3D" id="1.25.40.10">
    <property type="entry name" value="Tetratricopeptide repeat domain"/>
    <property type="match status" value="1"/>
</dbReference>
<dbReference type="Pfam" id="PF13432">
    <property type="entry name" value="TPR_16"/>
    <property type="match status" value="1"/>
</dbReference>
<dbReference type="PROSITE" id="PS50005">
    <property type="entry name" value="TPR"/>
    <property type="match status" value="1"/>
</dbReference>
<evidence type="ECO:0000256" key="2">
    <source>
        <dbReference type="ARBA" id="ARBA00022803"/>
    </source>
</evidence>
<evidence type="ECO:0000313" key="4">
    <source>
        <dbReference type="EMBL" id="MBS9523331.1"/>
    </source>
</evidence>
<gene>
    <name evidence="4" type="ORF">KI659_04795</name>
</gene>
<evidence type="ECO:0000256" key="3">
    <source>
        <dbReference type="PROSITE-ProRule" id="PRU00339"/>
    </source>
</evidence>
<accession>A0AAP2CHH7</accession>
<dbReference type="InterPro" id="IPR011990">
    <property type="entry name" value="TPR-like_helical_dom_sf"/>
</dbReference>
<dbReference type="InterPro" id="IPR019734">
    <property type="entry name" value="TPR_rpt"/>
</dbReference>
<dbReference type="Proteomes" id="UP001319104">
    <property type="component" value="Unassembled WGS sequence"/>
</dbReference>
<evidence type="ECO:0000313" key="5">
    <source>
        <dbReference type="Proteomes" id="UP001319104"/>
    </source>
</evidence>
<dbReference type="AlphaFoldDB" id="A0AAP2CHH7"/>
<organism evidence="4 5">
    <name type="scientific">Litoribacter ruber</name>
    <dbReference type="NCBI Taxonomy" id="702568"/>
    <lineage>
        <taxon>Bacteria</taxon>
        <taxon>Pseudomonadati</taxon>
        <taxon>Bacteroidota</taxon>
        <taxon>Cytophagia</taxon>
        <taxon>Cytophagales</taxon>
        <taxon>Cyclobacteriaceae</taxon>
        <taxon>Litoribacter</taxon>
    </lineage>
</organism>
<name>A0AAP2CHH7_9BACT</name>
<dbReference type="EMBL" id="JAHCMY010000002">
    <property type="protein sequence ID" value="MBS9523331.1"/>
    <property type="molecule type" value="Genomic_DNA"/>
</dbReference>
<dbReference type="PANTHER" id="PTHR44314">
    <property type="entry name" value="CILIA- AND FLAGELLA-ASSOCIATED PROTEIN 70"/>
    <property type="match status" value="1"/>
</dbReference>
<dbReference type="PANTHER" id="PTHR44314:SF1">
    <property type="entry name" value="CILIA- AND FLAGELLA-ASSOCIATED PROTEIN 70"/>
    <property type="match status" value="1"/>
</dbReference>
<dbReference type="InterPro" id="IPR052628">
    <property type="entry name" value="CFAP70"/>
</dbReference>
<evidence type="ECO:0000256" key="1">
    <source>
        <dbReference type="ARBA" id="ARBA00022737"/>
    </source>
</evidence>
<comment type="caution">
    <text evidence="4">The sequence shown here is derived from an EMBL/GenBank/DDBJ whole genome shotgun (WGS) entry which is preliminary data.</text>
</comment>
<proteinExistence type="predicted"/>
<protein>
    <submittedName>
        <fullName evidence="4">Tetratricopeptide repeat protein</fullName>
    </submittedName>
</protein>
<feature type="repeat" description="TPR" evidence="3">
    <location>
        <begin position="192"/>
        <end position="225"/>
    </location>
</feature>
<dbReference type="GO" id="GO:0070062">
    <property type="term" value="C:extracellular exosome"/>
    <property type="evidence" value="ECO:0007669"/>
    <property type="project" value="TreeGrafter"/>
</dbReference>
<reference evidence="4 5" key="1">
    <citation type="submission" date="2021-05" db="EMBL/GenBank/DDBJ databases">
        <authorList>
            <person name="Zhang Z.D."/>
            <person name="Osman G."/>
        </authorList>
    </citation>
    <scope>NUCLEOTIDE SEQUENCE [LARGE SCALE GENOMIC DNA]</scope>
    <source>
        <strain evidence="4 5">KCTC 32217</strain>
    </source>
</reference>
<keyword evidence="1" id="KW-0677">Repeat</keyword>
<keyword evidence="2 3" id="KW-0802">TPR repeat</keyword>
<dbReference type="RefSeq" id="WP_213944228.1">
    <property type="nucleotide sequence ID" value="NZ_JAHCMY010000002.1"/>
</dbReference>